<dbReference type="EMBL" id="CP000561">
    <property type="protein sequence ID" value="ABO09061.1"/>
    <property type="molecule type" value="Genomic_DNA"/>
</dbReference>
<protein>
    <submittedName>
        <fullName evidence="1">Uncharacterized protein</fullName>
    </submittedName>
</protein>
<organism evidence="1 2">
    <name type="scientific">Pyrobaculum calidifontis (strain DSM 21063 / JCM 11548 / VA1)</name>
    <dbReference type="NCBI Taxonomy" id="410359"/>
    <lineage>
        <taxon>Archaea</taxon>
        <taxon>Thermoproteota</taxon>
        <taxon>Thermoprotei</taxon>
        <taxon>Thermoproteales</taxon>
        <taxon>Thermoproteaceae</taxon>
        <taxon>Pyrobaculum</taxon>
    </lineage>
</organism>
<dbReference type="OrthoDB" id="27373at2157"/>
<dbReference type="KEGG" id="pcl:Pcal_1644"/>
<dbReference type="eggNOG" id="arCOG07044">
    <property type="taxonomic scope" value="Archaea"/>
</dbReference>
<dbReference type="AlphaFoldDB" id="A3MWP4"/>
<dbReference type="Proteomes" id="UP000001431">
    <property type="component" value="Chromosome"/>
</dbReference>
<accession>A3MWP4</accession>
<evidence type="ECO:0000313" key="2">
    <source>
        <dbReference type="Proteomes" id="UP000001431"/>
    </source>
</evidence>
<evidence type="ECO:0000313" key="1">
    <source>
        <dbReference type="EMBL" id="ABO09061.1"/>
    </source>
</evidence>
<dbReference type="GeneID" id="4909583"/>
<gene>
    <name evidence="1" type="ordered locus">Pcal_1644</name>
</gene>
<proteinExistence type="predicted"/>
<sequence>MDLVLLIKELGGEADLETIAEAAWKRGIPPPVATRRLMRLVEKGVVEVVCDVGVRYRVR</sequence>
<dbReference type="STRING" id="410359.Pcal_1644"/>
<name>A3MWP4_PYRCJ</name>
<reference evidence="1" key="1">
    <citation type="submission" date="2007-02" db="EMBL/GenBank/DDBJ databases">
        <title>Complete sequence of Pyrobaculum calidifontis JCM 11548.</title>
        <authorList>
            <consortium name="US DOE Joint Genome Institute"/>
            <person name="Copeland A."/>
            <person name="Lucas S."/>
            <person name="Lapidus A."/>
            <person name="Barry K."/>
            <person name="Glavina del Rio T."/>
            <person name="Dalin E."/>
            <person name="Tice H."/>
            <person name="Pitluck S."/>
            <person name="Chain P."/>
            <person name="Malfatti S."/>
            <person name="Shin M."/>
            <person name="Vergez L."/>
            <person name="Schmutz J."/>
            <person name="Larimer F."/>
            <person name="Land M."/>
            <person name="Hauser L."/>
            <person name="Kyrpides N."/>
            <person name="Mikhailova N."/>
            <person name="Cozen A.E."/>
            <person name="Fitz-Gibbon S.T."/>
            <person name="House C.H."/>
            <person name="Saltikov C."/>
            <person name="Lowe T.M."/>
            <person name="Richardson P."/>
        </authorList>
    </citation>
    <scope>NUCLEOTIDE SEQUENCE [LARGE SCALE GENOMIC DNA]</scope>
    <source>
        <strain evidence="1">JCM 11548</strain>
    </source>
</reference>
<dbReference type="RefSeq" id="WP_011850320.1">
    <property type="nucleotide sequence ID" value="NC_009073.1"/>
</dbReference>
<dbReference type="HOGENOM" id="CLU_194246_0_0_2"/>
<keyword evidence="2" id="KW-1185">Reference proteome</keyword>